<proteinExistence type="predicted"/>
<organism evidence="2 3">
    <name type="scientific">Saprolegnia parasitica (strain CBS 223.65)</name>
    <dbReference type="NCBI Taxonomy" id="695850"/>
    <lineage>
        <taxon>Eukaryota</taxon>
        <taxon>Sar</taxon>
        <taxon>Stramenopiles</taxon>
        <taxon>Oomycota</taxon>
        <taxon>Saprolegniomycetes</taxon>
        <taxon>Saprolegniales</taxon>
        <taxon>Saprolegniaceae</taxon>
        <taxon>Saprolegnia</taxon>
    </lineage>
</organism>
<reference evidence="2 3" key="1">
    <citation type="journal article" date="2013" name="PLoS Genet.">
        <title>Distinctive expansion of potential virulence genes in the genome of the oomycete fish pathogen Saprolegnia parasitica.</title>
        <authorList>
            <person name="Jiang R.H."/>
            <person name="de Bruijn I."/>
            <person name="Haas B.J."/>
            <person name="Belmonte R."/>
            <person name="Lobach L."/>
            <person name="Christie J."/>
            <person name="van den Ackerveken G."/>
            <person name="Bottin A."/>
            <person name="Bulone V."/>
            <person name="Diaz-Moreno S.M."/>
            <person name="Dumas B."/>
            <person name="Fan L."/>
            <person name="Gaulin E."/>
            <person name="Govers F."/>
            <person name="Grenville-Briggs L.J."/>
            <person name="Horner N.R."/>
            <person name="Levin J.Z."/>
            <person name="Mammella M."/>
            <person name="Meijer H.J."/>
            <person name="Morris P."/>
            <person name="Nusbaum C."/>
            <person name="Oome S."/>
            <person name="Phillips A.J."/>
            <person name="van Rooyen D."/>
            <person name="Rzeszutek E."/>
            <person name="Saraiva M."/>
            <person name="Secombes C.J."/>
            <person name="Seidl M.F."/>
            <person name="Snel B."/>
            <person name="Stassen J.H."/>
            <person name="Sykes S."/>
            <person name="Tripathy S."/>
            <person name="van den Berg H."/>
            <person name="Vega-Arreguin J.C."/>
            <person name="Wawra S."/>
            <person name="Young S.K."/>
            <person name="Zeng Q."/>
            <person name="Dieguez-Uribeondo J."/>
            <person name="Russ C."/>
            <person name="Tyler B.M."/>
            <person name="van West P."/>
        </authorList>
    </citation>
    <scope>NUCLEOTIDE SEQUENCE [LARGE SCALE GENOMIC DNA]</scope>
    <source>
        <strain evidence="2 3">CBS 223.65</strain>
    </source>
</reference>
<gene>
    <name evidence="2" type="ORF">SPRG_05025</name>
</gene>
<dbReference type="OrthoDB" id="77250at2759"/>
<evidence type="ECO:0000256" key="1">
    <source>
        <dbReference type="SAM" id="MobiDB-lite"/>
    </source>
</evidence>
<dbReference type="EMBL" id="KK583202">
    <property type="protein sequence ID" value="KDO30314.1"/>
    <property type="molecule type" value="Genomic_DNA"/>
</dbReference>
<dbReference type="KEGG" id="spar:SPRG_05025"/>
<feature type="region of interest" description="Disordered" evidence="1">
    <location>
        <begin position="1219"/>
        <end position="1247"/>
    </location>
</feature>
<feature type="region of interest" description="Disordered" evidence="1">
    <location>
        <begin position="984"/>
        <end position="1009"/>
    </location>
</feature>
<evidence type="ECO:0000313" key="3">
    <source>
        <dbReference type="Proteomes" id="UP000030745"/>
    </source>
</evidence>
<feature type="compositionally biased region" description="Polar residues" evidence="1">
    <location>
        <begin position="1235"/>
        <end position="1247"/>
    </location>
</feature>
<name>A0A067CHV3_SAPPC</name>
<dbReference type="Proteomes" id="UP000030745">
    <property type="component" value="Unassembled WGS sequence"/>
</dbReference>
<protein>
    <submittedName>
        <fullName evidence="2">Uncharacterized protein</fullName>
    </submittedName>
</protein>
<dbReference type="GeneID" id="24127434"/>
<sequence>MLEFQSAVDDVVAATYVPATMELVALGSTCVLRHKVRPSAKATTPLWRHGADVDVSGSRLLCSSSEYILLQLAGDTTLALYNVGADTMVVETIPSSLQQPFLVAAMSPTSATVVLLASDPNAAVRWRVPSPGMEPSVDPSSAWSSISLVAPCGMPWAASLHSRLLGSVFAIGYVVLRAAALDVHTTYMDDEDDSVVAMRVRSLARPSASTSVVSVALHRPSQCLAIVVAPSTAVFASIATDHEATYTTSETIVASAWHPRLPHLVVLTAQGSIYVVQGQSGTRIKATLVIVATSMPPDLHISIFGDTDRAKLLVHSATIIQLYTLQVAAPPPSPPSSSILCTSDVPPPAESLRVSAFLESPPTDVDAALDAFLASSALCIATRREHVLLKLVAVAVHPLHSRVACFSIRSLVFFLLHVALHAPLDCIDRLTNLLRDAPPADHWAPKYASLLGQLRAPSRPLPYAPAIATYLATLDVDPAHTRALGSYDVATSCRLADVAWLRQQPHDVAYLQALGCVLALHYLGLTPHMLLGRHLVALSLWAELPPVAQWSRTAALQLVAKLEALCHFVIQIGATFTTASTEAFLRDLCAERRSLHTIVCSRYLATVLHVYRTLPVLSDLHVVGSIADVDGLHTASPFLAAYRVDTKRTVAVASAREAAAIAFVVRRLHAVRAHLAASDHGLPCLFAVLGANAPPLHHVAKLLQPSLPLLGLKTSSPSTYAPRAAAIARTIVWTVWTAVARDAAAISLRAKLPGGIWHIIRVPTHVFGLPVADVRSIQLAALHESLSWSSTPLETAHALAYLRASSMAPTRLTKREQRLVAEVNLRIGSNYVETKQVFLERQLGSLGGALRLVRGDPLFWHVCQHVGLDSSPGRVVVVEDRADDVQSYSDAISRLEVLELLHAQESALAHQVVAVTKTLVQGSRAPPIATSCQATATDAVPQTTTATQVHSAAVVPRVLLKLRSDTAITTSPVTLAKRASLNSVIPPSSEPVPSRPHNEAPAFTSKPISSKQSSRNVLQLLQLQKAKLREPAAAPRPLERARTMVLPPPVVQPLTFSGHDPSTAHLKLLRKAASMASVPLRPKSFEPAVPSARVVLPNPISDATPIQDACSQTAIVEDVVEPPARLVQDGATNTVLHEVVVDSTQTEETRVEAHRPIQLKKPPPFPVFVQLQSKTPASTYLHVVDLASTPPVVAVPLQDTLAVACEAVAAVECPSEVRTSTSPTVASPLADSPTAMETTRSQTSVVAEGTTATEAPIGLMRFSSMKQQLDDMRKRLADIEQFADAIESDFSASHEMMNRIEARRRAMTPSAFVKQLSALEATHTHLASSIATTKYATESVAVY</sequence>
<evidence type="ECO:0000313" key="2">
    <source>
        <dbReference type="EMBL" id="KDO30314.1"/>
    </source>
</evidence>
<dbReference type="VEuPathDB" id="FungiDB:SPRG_05025"/>
<dbReference type="RefSeq" id="XP_012198924.1">
    <property type="nucleotide sequence ID" value="XM_012343534.1"/>
</dbReference>
<dbReference type="OMA" id="SASHEMM"/>
<accession>A0A067CHV3</accession>
<keyword evidence="3" id="KW-1185">Reference proteome</keyword>